<reference evidence="1" key="1">
    <citation type="journal article" date="2020" name="mSystems">
        <title>Genome- and Community-Level Interaction Insights into Carbon Utilization and Element Cycling Functions of Hydrothermarchaeota in Hydrothermal Sediment.</title>
        <authorList>
            <person name="Zhou Z."/>
            <person name="Liu Y."/>
            <person name="Xu W."/>
            <person name="Pan J."/>
            <person name="Luo Z.H."/>
            <person name="Li M."/>
        </authorList>
    </citation>
    <scope>NUCLEOTIDE SEQUENCE [LARGE SCALE GENOMIC DNA]</scope>
    <source>
        <strain evidence="1">SpSt-116</strain>
    </source>
</reference>
<proteinExistence type="predicted"/>
<comment type="caution">
    <text evidence="1">The sequence shown here is derived from an EMBL/GenBank/DDBJ whole genome shotgun (WGS) entry which is preliminary data.</text>
</comment>
<sequence>MNINDFSCNILKEKVQNILGQIGSLEIAAARYLGVINYLKKEFSSKSVEELLKEEKYRKIFLGGLNEDLQPSPNSLSKFYFYLYHVKVDKDGLKEELTSSSRTSSKPPLYAKVNPENSVYHILENVSQIFQATQEVMRTTQIFLDPKYRIQVKDADRSLEMSLGDLAKLKPDIYELKSAEDGVEIFENLLKVAFAILPDYNEDIFMFISLATIPRFFADKTHPYLKNKACETFLKAIMG</sequence>
<name>A0A7C1CFF5_9CREN</name>
<accession>A0A7C1CFF5</accession>
<organism evidence="1">
    <name type="scientific">Thermofilum adornatum</name>
    <dbReference type="NCBI Taxonomy" id="1365176"/>
    <lineage>
        <taxon>Archaea</taxon>
        <taxon>Thermoproteota</taxon>
        <taxon>Thermoprotei</taxon>
        <taxon>Thermofilales</taxon>
        <taxon>Thermofilaceae</taxon>
        <taxon>Thermofilum</taxon>
    </lineage>
</organism>
<gene>
    <name evidence="1" type="ORF">ENN26_06980</name>
</gene>
<dbReference type="AlphaFoldDB" id="A0A7C1CFF5"/>
<evidence type="ECO:0000313" key="1">
    <source>
        <dbReference type="EMBL" id="HDP15496.1"/>
    </source>
</evidence>
<protein>
    <submittedName>
        <fullName evidence="1">Uncharacterized protein</fullName>
    </submittedName>
</protein>
<dbReference type="EMBL" id="DSAY01000123">
    <property type="protein sequence ID" value="HDP15496.1"/>
    <property type="molecule type" value="Genomic_DNA"/>
</dbReference>